<evidence type="ECO:0000256" key="2">
    <source>
        <dbReference type="ARBA" id="ARBA00004479"/>
    </source>
</evidence>
<dbReference type="InterPro" id="IPR000483">
    <property type="entry name" value="Cys-rich_flank_reg_C"/>
</dbReference>
<reference evidence="17 18" key="1">
    <citation type="submission" date="2023-03" db="EMBL/GenBank/DDBJ databases">
        <title>Genome insight into feeding habits of ladybird beetles.</title>
        <authorList>
            <person name="Li H.-S."/>
            <person name="Huang Y.-H."/>
            <person name="Pang H."/>
        </authorList>
    </citation>
    <scope>NUCLEOTIDE SEQUENCE [LARGE SCALE GENOMIC DNA]</scope>
    <source>
        <strain evidence="17">SYSU_2023b</strain>
        <tissue evidence="17">Whole body</tissue>
    </source>
</reference>
<dbReference type="GO" id="GO:0004888">
    <property type="term" value="F:transmembrane signaling receptor activity"/>
    <property type="evidence" value="ECO:0007669"/>
    <property type="project" value="InterPro"/>
</dbReference>
<name>A0AAW1TX25_9CUCU</name>
<evidence type="ECO:0000256" key="9">
    <source>
        <dbReference type="ARBA" id="ARBA00022989"/>
    </source>
</evidence>
<keyword evidence="6" id="KW-0812">Transmembrane</keyword>
<dbReference type="FunFam" id="3.80.10.10:FF:000355">
    <property type="entry name" value="Toll-like receptor Tollo"/>
    <property type="match status" value="1"/>
</dbReference>
<dbReference type="SMART" id="SM00013">
    <property type="entry name" value="LRRNT"/>
    <property type="match status" value="1"/>
</dbReference>
<evidence type="ECO:0000256" key="8">
    <source>
        <dbReference type="ARBA" id="ARBA00022737"/>
    </source>
</evidence>
<dbReference type="SMART" id="SM00364">
    <property type="entry name" value="LRR_BAC"/>
    <property type="match status" value="7"/>
</dbReference>
<keyword evidence="10" id="KW-0520">NAD</keyword>
<dbReference type="SMART" id="SM00369">
    <property type="entry name" value="LRR_TYP"/>
    <property type="match status" value="16"/>
</dbReference>
<gene>
    <name evidence="17" type="ORF">WA026_005654</name>
</gene>
<evidence type="ECO:0000256" key="10">
    <source>
        <dbReference type="ARBA" id="ARBA00023027"/>
    </source>
</evidence>
<dbReference type="PANTHER" id="PTHR45617">
    <property type="entry name" value="LEUCINE RICH REPEAT FAMILY PROTEIN"/>
    <property type="match status" value="1"/>
</dbReference>
<dbReference type="EMBL" id="JARQZJ010000032">
    <property type="protein sequence ID" value="KAK9874838.1"/>
    <property type="molecule type" value="Genomic_DNA"/>
</dbReference>
<dbReference type="GO" id="GO:0005886">
    <property type="term" value="C:plasma membrane"/>
    <property type="evidence" value="ECO:0007669"/>
    <property type="project" value="UniProtKB-SubCell"/>
</dbReference>
<dbReference type="InterPro" id="IPR000372">
    <property type="entry name" value="LRRNT"/>
</dbReference>
<protein>
    <submittedName>
        <fullName evidence="17">Uncharacterized protein</fullName>
    </submittedName>
</protein>
<keyword evidence="7 14" id="KW-0732">Signal</keyword>
<evidence type="ECO:0000259" key="15">
    <source>
        <dbReference type="SMART" id="SM00013"/>
    </source>
</evidence>
<keyword evidence="4" id="KW-1003">Cell membrane</keyword>
<evidence type="ECO:0000313" key="18">
    <source>
        <dbReference type="Proteomes" id="UP001431783"/>
    </source>
</evidence>
<keyword evidence="8" id="KW-0677">Repeat</keyword>
<evidence type="ECO:0000313" key="17">
    <source>
        <dbReference type="EMBL" id="KAK9874838.1"/>
    </source>
</evidence>
<evidence type="ECO:0000256" key="13">
    <source>
        <dbReference type="ARBA" id="ARBA00023170"/>
    </source>
</evidence>
<evidence type="ECO:0000256" key="14">
    <source>
        <dbReference type="SAM" id="SignalP"/>
    </source>
</evidence>
<evidence type="ECO:0000256" key="11">
    <source>
        <dbReference type="ARBA" id="ARBA00023136"/>
    </source>
</evidence>
<evidence type="ECO:0000256" key="7">
    <source>
        <dbReference type="ARBA" id="ARBA00022729"/>
    </source>
</evidence>
<evidence type="ECO:0000259" key="16">
    <source>
        <dbReference type="SMART" id="SM00082"/>
    </source>
</evidence>
<accession>A0AAW1TX25</accession>
<proteinExistence type="inferred from homology"/>
<dbReference type="FunFam" id="3.80.10.10:FF:001164">
    <property type="entry name" value="GH01279p"/>
    <property type="match status" value="1"/>
</dbReference>
<dbReference type="PANTHER" id="PTHR45617:SF95">
    <property type="entry name" value="18 WHEELER"/>
    <property type="match status" value="1"/>
</dbReference>
<evidence type="ECO:0000256" key="1">
    <source>
        <dbReference type="ARBA" id="ARBA00004236"/>
    </source>
</evidence>
<organism evidence="17 18">
    <name type="scientific">Henosepilachna vigintioctopunctata</name>
    <dbReference type="NCBI Taxonomy" id="420089"/>
    <lineage>
        <taxon>Eukaryota</taxon>
        <taxon>Metazoa</taxon>
        <taxon>Ecdysozoa</taxon>
        <taxon>Arthropoda</taxon>
        <taxon>Hexapoda</taxon>
        <taxon>Insecta</taxon>
        <taxon>Pterygota</taxon>
        <taxon>Neoptera</taxon>
        <taxon>Endopterygota</taxon>
        <taxon>Coleoptera</taxon>
        <taxon>Polyphaga</taxon>
        <taxon>Cucujiformia</taxon>
        <taxon>Coccinelloidea</taxon>
        <taxon>Coccinellidae</taxon>
        <taxon>Epilachninae</taxon>
        <taxon>Epilachnini</taxon>
        <taxon>Henosepilachna</taxon>
    </lineage>
</organism>
<dbReference type="GO" id="GO:0009653">
    <property type="term" value="P:anatomical structure morphogenesis"/>
    <property type="evidence" value="ECO:0007669"/>
    <property type="project" value="UniProtKB-ARBA"/>
</dbReference>
<keyword evidence="18" id="KW-1185">Reference proteome</keyword>
<dbReference type="SUPFAM" id="SSF52058">
    <property type="entry name" value="L domain-like"/>
    <property type="match status" value="3"/>
</dbReference>
<dbReference type="SMART" id="SM00365">
    <property type="entry name" value="LRR_SD22"/>
    <property type="match status" value="7"/>
</dbReference>
<evidence type="ECO:0000256" key="3">
    <source>
        <dbReference type="ARBA" id="ARBA00009634"/>
    </source>
</evidence>
<feature type="signal peptide" evidence="14">
    <location>
        <begin position="1"/>
        <end position="19"/>
    </location>
</feature>
<dbReference type="AlphaFoldDB" id="A0AAW1TX25"/>
<sequence>MWLLVLNLVLLVFTVTSSAARYDGPVQCTWLPDNSDTTSSKLSLTCKVKILGEANSLNFSSIPAEVTSRLKIICENDLLYESVLPTQGLQRLHELVNLKIVNCKLLSIDPNSFLGLYNLKQLSINTHNANWGPGKSLELSSLSLTGLKELQVFDLSDNNIRSFPDGTFCSTTNLHTLNITRNRLKNPENFGFNIPECGSSELHNLDASYNNLRSLNEATGFSYLRRLQYLNLSSNNISEISGESLAGLVSLKVINLSNNRIEDLPHGLFAGSRELREIHLQNNSLFSLAKGIFHRLEQLLILDLSGNSLTSNHIDAGTFLGLIRLIVLNLSHNSLTHIDGRTFKDLFFLQILDLRNNSIGFIEDNSFLPLYNLHTLNLAENRLNTIAPLLFNGLFILSKLTLNNNLISSIDVKAFHNCSSLKELDLSSNALDQVPEAIQELTFLKTLDLGENQISDFRNGSFKNLNQLTGLRMIDNNIGNLTAGMLWDLPSLQVLNLAKNKIQGIERDTFKRNTQLEAIRLDENYIGEINGIFATLASLLWLNLSDNHLVWFDYAFIPKNLKWLDIHGNFIEHLGNYYKIQDEIRIKTLDASHNRITEISPMSIANSIELLFINNNFIKTIHPNTFLDKTNLARVDMYANELLNLDLSSLRLSSFPENKSLPEVYLGGNPFHCDCNMEWLQLINNMTDSRQYPKVMDLDNVLCKLTHSNRGMTHLPFNRAKTSDFLCTYETHCFALCHCCDFDACDCEMTCPSGCSCYHDRTWNTNVVDCSSQNAAEIPERIPMDATDVHLDGNKFKALKDHLFIGRKT</sequence>
<keyword evidence="11" id="KW-0472">Membrane</keyword>
<dbReference type="InterPro" id="IPR001611">
    <property type="entry name" value="Leu-rich_rpt"/>
</dbReference>
<dbReference type="InterPro" id="IPR032675">
    <property type="entry name" value="LRR_dom_sf"/>
</dbReference>
<evidence type="ECO:0000256" key="4">
    <source>
        <dbReference type="ARBA" id="ARBA00022475"/>
    </source>
</evidence>
<keyword evidence="12" id="KW-1015">Disulfide bond</keyword>
<evidence type="ECO:0000256" key="5">
    <source>
        <dbReference type="ARBA" id="ARBA00022614"/>
    </source>
</evidence>
<dbReference type="Gene3D" id="3.80.10.10">
    <property type="entry name" value="Ribonuclease Inhibitor"/>
    <property type="match status" value="6"/>
</dbReference>
<comment type="subcellular location">
    <subcellularLocation>
        <location evidence="1">Cell membrane</location>
    </subcellularLocation>
    <subcellularLocation>
        <location evidence="2">Membrane</location>
        <topology evidence="2">Single-pass type I membrane protein</topology>
    </subcellularLocation>
</comment>
<dbReference type="PROSITE" id="PS51450">
    <property type="entry name" value="LRR"/>
    <property type="match status" value="11"/>
</dbReference>
<comment type="similarity">
    <text evidence="3">Belongs to the Toll-like receptor family.</text>
</comment>
<dbReference type="GO" id="GO:0006955">
    <property type="term" value="P:immune response"/>
    <property type="evidence" value="ECO:0007669"/>
    <property type="project" value="InterPro"/>
</dbReference>
<keyword evidence="5" id="KW-0433">Leucine-rich repeat</keyword>
<feature type="domain" description="LRRNT" evidence="15">
    <location>
        <begin position="750"/>
        <end position="788"/>
    </location>
</feature>
<keyword evidence="13" id="KW-0675">Receptor</keyword>
<feature type="domain" description="LRRCT" evidence="16">
    <location>
        <begin position="669"/>
        <end position="728"/>
    </location>
</feature>
<dbReference type="Pfam" id="PF00560">
    <property type="entry name" value="LRR_1"/>
    <property type="match status" value="1"/>
</dbReference>
<feature type="chain" id="PRO_5043407821" evidence="14">
    <location>
        <begin position="20"/>
        <end position="809"/>
    </location>
</feature>
<dbReference type="GO" id="GO:0002224">
    <property type="term" value="P:toll-like receptor signaling pathway"/>
    <property type="evidence" value="ECO:0007669"/>
    <property type="project" value="InterPro"/>
</dbReference>
<dbReference type="GO" id="GO:0010556">
    <property type="term" value="P:regulation of macromolecule biosynthetic process"/>
    <property type="evidence" value="ECO:0007669"/>
    <property type="project" value="UniProtKB-ARBA"/>
</dbReference>
<dbReference type="InterPro" id="IPR003591">
    <property type="entry name" value="Leu-rich_rpt_typical-subtyp"/>
</dbReference>
<dbReference type="Proteomes" id="UP001431783">
    <property type="component" value="Unassembled WGS sequence"/>
</dbReference>
<evidence type="ECO:0000256" key="6">
    <source>
        <dbReference type="ARBA" id="ARBA00022692"/>
    </source>
</evidence>
<evidence type="ECO:0000256" key="12">
    <source>
        <dbReference type="ARBA" id="ARBA00023157"/>
    </source>
</evidence>
<dbReference type="Pfam" id="PF13855">
    <property type="entry name" value="LRR_8"/>
    <property type="match status" value="5"/>
</dbReference>
<comment type="caution">
    <text evidence="17">The sequence shown here is derived from an EMBL/GenBank/DDBJ whole genome shotgun (WGS) entry which is preliminary data.</text>
</comment>
<dbReference type="SMART" id="SM00082">
    <property type="entry name" value="LRRCT"/>
    <property type="match status" value="1"/>
</dbReference>
<keyword evidence="9" id="KW-1133">Transmembrane helix</keyword>
<dbReference type="GO" id="GO:0048666">
    <property type="term" value="P:neuron development"/>
    <property type="evidence" value="ECO:0007669"/>
    <property type="project" value="UniProtKB-ARBA"/>
</dbReference>